<dbReference type="InterPro" id="IPR036388">
    <property type="entry name" value="WH-like_DNA-bd_sf"/>
</dbReference>
<accession>A0A932YWI6</accession>
<protein>
    <submittedName>
        <fullName evidence="4">DNA-protecting protein DprA</fullName>
    </submittedName>
</protein>
<dbReference type="InterPro" id="IPR057666">
    <property type="entry name" value="DrpA_SLOG"/>
</dbReference>
<dbReference type="Gene3D" id="3.40.50.450">
    <property type="match status" value="1"/>
</dbReference>
<dbReference type="Pfam" id="PF02481">
    <property type="entry name" value="DNA_processg_A"/>
    <property type="match status" value="1"/>
</dbReference>
<dbReference type="NCBIfam" id="TIGR00732">
    <property type="entry name" value="dprA"/>
    <property type="match status" value="1"/>
</dbReference>
<gene>
    <name evidence="4" type="primary">dprA</name>
    <name evidence="4" type="ORF">HY473_01305</name>
</gene>
<organism evidence="4 5">
    <name type="scientific">Candidatus Sungiibacteriota bacterium</name>
    <dbReference type="NCBI Taxonomy" id="2750080"/>
    <lineage>
        <taxon>Bacteria</taxon>
        <taxon>Candidatus Sungiibacteriota</taxon>
    </lineage>
</organism>
<evidence type="ECO:0000259" key="3">
    <source>
        <dbReference type="Pfam" id="PF17782"/>
    </source>
</evidence>
<comment type="caution">
    <text evidence="4">The sequence shown here is derived from an EMBL/GenBank/DDBJ whole genome shotgun (WGS) entry which is preliminary data.</text>
</comment>
<dbReference type="Pfam" id="PF17782">
    <property type="entry name" value="WHD_DprA"/>
    <property type="match status" value="1"/>
</dbReference>
<evidence type="ECO:0000313" key="4">
    <source>
        <dbReference type="EMBL" id="MBI4132721.1"/>
    </source>
</evidence>
<name>A0A932YWI6_9BACT</name>
<dbReference type="PANTHER" id="PTHR43022">
    <property type="entry name" value="PROTEIN SMF"/>
    <property type="match status" value="1"/>
</dbReference>
<proteinExistence type="inferred from homology"/>
<comment type="similarity">
    <text evidence="1">Belongs to the DprA/Smf family.</text>
</comment>
<dbReference type="GO" id="GO:0009294">
    <property type="term" value="P:DNA-mediated transformation"/>
    <property type="evidence" value="ECO:0007669"/>
    <property type="project" value="InterPro"/>
</dbReference>
<evidence type="ECO:0000259" key="2">
    <source>
        <dbReference type="Pfam" id="PF02481"/>
    </source>
</evidence>
<reference evidence="4" key="1">
    <citation type="submission" date="2020-07" db="EMBL/GenBank/DDBJ databases">
        <title>Huge and variable diversity of episymbiotic CPR bacteria and DPANN archaea in groundwater ecosystems.</title>
        <authorList>
            <person name="He C.Y."/>
            <person name="Keren R."/>
            <person name="Whittaker M."/>
            <person name="Farag I.F."/>
            <person name="Doudna J."/>
            <person name="Cate J.H.D."/>
            <person name="Banfield J.F."/>
        </authorList>
    </citation>
    <scope>NUCLEOTIDE SEQUENCE</scope>
    <source>
        <strain evidence="4">NC_groundwater_1225_Ag_S-0.1um_56_177</strain>
    </source>
</reference>
<dbReference type="InterPro" id="IPR003488">
    <property type="entry name" value="DprA"/>
</dbReference>
<sequence>MPASHDKKFLHAILLTGAEYDAIQKICGAFPSYEAAWRANASELENAGISPERARAVIEARARMNPDEEMRKLVGLSIAFATADDPEFPRELANIASPPLFLYIKGRLELQKPRLAVVGTRKATPYGREAAQKIIRDLADATDIAIVSGLAQGIDAEAHRAALANRLTTIGILGGGMDRESFFPPENWRLAEEMVRSGGAVISEYPPGTPALPHHFLIRNRIIAGLSLGVLVVEAPQRSGALNTVRYALEQGRDVFAIPGQMFSPNAAGVHRLIQDGAKLVTAANDIIEELALSRRTPRERAETLLTDETEKTILSFLEEPRSVDEIKFKTNLPIPAIVSCLSVLELKGFVRPMGQNRFQKIS</sequence>
<dbReference type="Gene3D" id="1.10.10.10">
    <property type="entry name" value="Winged helix-like DNA-binding domain superfamily/Winged helix DNA-binding domain"/>
    <property type="match status" value="1"/>
</dbReference>
<dbReference type="AlphaFoldDB" id="A0A932YWI6"/>
<feature type="domain" description="DprA winged helix" evidence="3">
    <location>
        <begin position="307"/>
        <end position="354"/>
    </location>
</feature>
<dbReference type="PANTHER" id="PTHR43022:SF1">
    <property type="entry name" value="PROTEIN SMF"/>
    <property type="match status" value="1"/>
</dbReference>
<dbReference type="Proteomes" id="UP000756703">
    <property type="component" value="Unassembled WGS sequence"/>
</dbReference>
<evidence type="ECO:0000256" key="1">
    <source>
        <dbReference type="ARBA" id="ARBA00006525"/>
    </source>
</evidence>
<evidence type="ECO:0000313" key="5">
    <source>
        <dbReference type="Proteomes" id="UP000756703"/>
    </source>
</evidence>
<dbReference type="EMBL" id="JACQMI010000010">
    <property type="protein sequence ID" value="MBI4132721.1"/>
    <property type="molecule type" value="Genomic_DNA"/>
</dbReference>
<dbReference type="InterPro" id="IPR041614">
    <property type="entry name" value="DprA_WH"/>
</dbReference>
<dbReference type="SUPFAM" id="SSF102405">
    <property type="entry name" value="MCP/YpsA-like"/>
    <property type="match status" value="1"/>
</dbReference>
<feature type="domain" description="Smf/DprA SLOG" evidence="2">
    <location>
        <begin position="80"/>
        <end position="291"/>
    </location>
</feature>